<organism evidence="2 3">
    <name type="scientific">Pseudonocardia eucalypti</name>
    <dbReference type="NCBI Taxonomy" id="648755"/>
    <lineage>
        <taxon>Bacteria</taxon>
        <taxon>Bacillati</taxon>
        <taxon>Actinomycetota</taxon>
        <taxon>Actinomycetes</taxon>
        <taxon>Pseudonocardiales</taxon>
        <taxon>Pseudonocardiaceae</taxon>
        <taxon>Pseudonocardia</taxon>
    </lineage>
</organism>
<evidence type="ECO:0000313" key="2">
    <source>
        <dbReference type="EMBL" id="GAA5160856.1"/>
    </source>
</evidence>
<sequence>MTDPFRTGSLRAATLRAWADSPTRFREDANAEEDLLLGGYADRWLVELAQNAADAARRSGEPGRLLVRAVDGELRVANTGAPLDADGVTALASLRASSKRDGESVGRFGVGFAAVLGVTDQPTIVSSPGGVSFSSDRTRDEVRALGGPAADELNRRGGRPPVLRLCWPADHAEPPPDGYRTEVRMPPRAGVRPDELCAGADAAAPDLLLALPWLVEITVHGSDGRTVSHRRSDDGGGGGGVSFGRQTGRPTRPAGSAEVTLEPGGRRWLLARREGRYAEPAAAAEDPLAWSVCWALPVDADGRPLPLGEDVLHAPTPSDERLSLPARLLASLPMQPSRRRVRTGPATDAVIAEAARAYLDLARAVSPAHRLGLAPEPGFPLSELDAALRDAVGAELRGQPWLPTAPPVSDLCGYSHTNHSRGVRPADAILVEPPALAEALAEVVPGILAPGDGSGFSTVPRAALTALGVPTLALAELADRLAGLRRPPSWWRELYAALATEVDRVPSARDELAALPVPLVDGRTVTGPRTVTALTGGSAALTGDRPLDLPGLRILHPEAAHPLLIRLGVTEAGPAELLDHPSIRDAVTTSVAAAEEGDRDPEPLADLVLALVAELAGDVLATRPWLAALALPDEHGEPARADELMLPDAAIAPLLVPDAPIGVLDGELVARHPRRVLTSVGVLDSFALLADDEPAGPEHDLDDEDRWWDGFAATGRPEPERVVAVRDLDLVADDAWPAALAELARLAGADPVARAALHDPDGYTAWWLAEHARLGGHRPAHWRLPGATALAGLYDPVPLTETAPEKLLTAIGVRTDVSVRTGTDAEDLLRRLADPARTPESALVWAAHAELADAVVAGRCEPDDLDPPDRLRALAGTVTDAGPAVLLDRPWLAPALDPAHAVPGPFHPEAARALADLLDLPLASEVVRGEVTNDQPGNVVSWSALPEVVAACAALGVPVPAGELVRHEKLIVELTRPARGRVEVPVWRQDGRWHVADLLRGLAAAANSSISPG</sequence>
<keyword evidence="3" id="KW-1185">Reference proteome</keyword>
<accession>A0ABP9QF11</accession>
<evidence type="ECO:0000256" key="1">
    <source>
        <dbReference type="SAM" id="MobiDB-lite"/>
    </source>
</evidence>
<gene>
    <name evidence="2" type="ORF">GCM10023321_44240</name>
</gene>
<name>A0ABP9QF11_9PSEU</name>
<reference evidence="3" key="1">
    <citation type="journal article" date="2019" name="Int. J. Syst. Evol. Microbiol.">
        <title>The Global Catalogue of Microorganisms (GCM) 10K type strain sequencing project: providing services to taxonomists for standard genome sequencing and annotation.</title>
        <authorList>
            <consortium name="The Broad Institute Genomics Platform"/>
            <consortium name="The Broad Institute Genome Sequencing Center for Infectious Disease"/>
            <person name="Wu L."/>
            <person name="Ma J."/>
        </authorList>
    </citation>
    <scope>NUCLEOTIDE SEQUENCE [LARGE SCALE GENOMIC DNA]</scope>
    <source>
        <strain evidence="3">JCM 18303</strain>
    </source>
</reference>
<dbReference type="InterPro" id="IPR036890">
    <property type="entry name" value="HATPase_C_sf"/>
</dbReference>
<comment type="caution">
    <text evidence="2">The sequence shown here is derived from an EMBL/GenBank/DDBJ whole genome shotgun (WGS) entry which is preliminary data.</text>
</comment>
<dbReference type="SUPFAM" id="SSF55874">
    <property type="entry name" value="ATPase domain of HSP90 chaperone/DNA topoisomerase II/histidine kinase"/>
    <property type="match status" value="1"/>
</dbReference>
<dbReference type="Proteomes" id="UP001428817">
    <property type="component" value="Unassembled WGS sequence"/>
</dbReference>
<dbReference type="NCBIfam" id="NF047352">
    <property type="entry name" value="P_loop_sacsin"/>
    <property type="match status" value="1"/>
</dbReference>
<dbReference type="EMBL" id="BAABJP010000021">
    <property type="protein sequence ID" value="GAA5160856.1"/>
    <property type="molecule type" value="Genomic_DNA"/>
</dbReference>
<feature type="region of interest" description="Disordered" evidence="1">
    <location>
        <begin position="224"/>
        <end position="259"/>
    </location>
</feature>
<evidence type="ECO:0000313" key="3">
    <source>
        <dbReference type="Proteomes" id="UP001428817"/>
    </source>
</evidence>
<dbReference type="RefSeq" id="WP_185063660.1">
    <property type="nucleotide sequence ID" value="NZ_BAABJP010000021.1"/>
</dbReference>
<proteinExistence type="predicted"/>
<protein>
    <submittedName>
        <fullName evidence="2">Molecular chaperone Hsp90</fullName>
    </submittedName>
</protein>